<accession>Q9LNH3</accession>
<dbReference type="TAIR" id="AT1G48200"/>
<dbReference type="GO" id="GO:0005739">
    <property type="term" value="C:mitochondrion"/>
    <property type="evidence" value="ECO:0007005"/>
    <property type="project" value="TAIR"/>
</dbReference>
<sequence>MANKIAMFLSEAMNNNAVINTCLGVSFVVLGLRSDKQQKYVEALAEQKESLFKSNKAMKLTMWEWKQQLFAEAASAGNAAVVPLSTLKAIYGEVTTTTNQSAVCSLTGFMFFLPVSKSFRSLVTSPELYKTRSLLGHAESCLYLCLRFPPDTNLTLTHTWSSVTSPSAVIRNESVAEHKSLGLGGKFYLFGYDSDKSAVVYNPKEGRWNPVGLYININNVLFYRFHGLFHWYDYKGNFWKQVNGLGPGKDEDQY</sequence>
<dbReference type="ExpressionAtlas" id="Q9LNH3">
    <property type="expression patterns" value="baseline and differential"/>
</dbReference>
<dbReference type="AlphaFoldDB" id="Q9LNH3"/>
<reference evidence="1" key="3">
    <citation type="submission" date="2000-06" db="EMBL/GenBank/DDBJ databases">
        <authorList>
            <person name="Cheuk R."/>
            <person name="Shinn P."/>
            <person name="Brooks S."/>
            <person name="Buehler E."/>
            <person name="Chao Q."/>
            <person name="Johnson-Hopson C."/>
            <person name="Khan S."/>
            <person name="Kim C."/>
            <person name="Altafi H."/>
            <person name="Bei B."/>
            <person name="Chin C."/>
            <person name="Chiou J."/>
            <person name="Choi E."/>
            <person name="Conn L."/>
            <person name="Conway A."/>
            <person name="Gonzalez A."/>
            <person name="Hansen N."/>
            <person name="Howing B."/>
            <person name="Koo T."/>
            <person name="Lam B."/>
            <person name="Lee J."/>
            <person name="Lenz C."/>
            <person name="Li J."/>
            <person name="Liu A."/>
            <person name="Liu J."/>
            <person name="Liu S."/>
            <person name="Mukharsky N."/>
            <person name="Nguyen M."/>
            <person name="Palm C."/>
            <person name="Pham P."/>
            <person name="Sakano H."/>
            <person name="Schwartz J."/>
            <person name="Southwick A."/>
            <person name="Thaveri A."/>
            <person name="Toriumi M."/>
            <person name="Vaysberg M."/>
            <person name="Yu G."/>
            <person name="Davis R."/>
            <person name="Federspiel N."/>
            <person name="Theologis A."/>
            <person name="Ecker J."/>
        </authorList>
    </citation>
    <scope>NUCLEOTIDE SEQUENCE</scope>
</reference>
<protein>
    <submittedName>
        <fullName evidence="1">F21D18.7</fullName>
    </submittedName>
</protein>
<dbReference type="InterPro" id="IPR015915">
    <property type="entry name" value="Kelch-typ_b-propeller"/>
</dbReference>
<dbReference type="PANTHER" id="PTHR38355:SF1">
    <property type="entry name" value="OS06G0149500 PROTEIN"/>
    <property type="match status" value="1"/>
</dbReference>
<proteinExistence type="predicted"/>
<reference key="1">
    <citation type="journal article" date="2000" name="Nature">
        <title>Sequence and analysis of chromosome 1 of the plant Arabidopsis thaliana.</title>
        <authorList>
            <person name="Theologis A."/>
            <person name="Ecker J.R."/>
            <person name="Palm C.J."/>
            <person name="Federspiel N.A."/>
            <person name="Kaul S."/>
            <person name="White O."/>
            <person name="Alonso J."/>
            <person name="Altafi H."/>
            <person name="Araujo R."/>
            <person name="Bowman C.L."/>
            <person name="Brooks S.Y."/>
            <person name="Buehler E."/>
            <person name="Chan A."/>
            <person name="Chao Q."/>
            <person name="Chen H."/>
            <person name="Cheuk R.F."/>
            <person name="Chin C.W."/>
            <person name="Chung M.K."/>
            <person name="Conn L."/>
            <person name="Conway A.B."/>
            <person name="Conway A.R."/>
            <person name="Creasy T.H."/>
            <person name="Dewar K."/>
            <person name="Dunn P."/>
            <person name="Etgu P."/>
            <person name="Feldblyum T.V."/>
            <person name="Feng J."/>
            <person name="Fong B."/>
            <person name="Fujii C.Y."/>
            <person name="Gill J.E."/>
            <person name="Goldsmith A.D."/>
            <person name="Haas B."/>
            <person name="Hansen N.F."/>
            <person name="Hughes B."/>
            <person name="Huizar L."/>
            <person name="Hunter J.L."/>
            <person name="Jenkins J."/>
            <person name="Johnson-Hopson C."/>
            <person name="Khan S."/>
            <person name="Khaykin E."/>
            <person name="Kim C.J."/>
            <person name="Koo H.L."/>
            <person name="Kremenetskaia I."/>
            <person name="Kurtz D.B."/>
            <person name="Kwan A."/>
            <person name="Lam B."/>
            <person name="Langin-Hooper S."/>
            <person name="Lee A."/>
            <person name="Lee J.M."/>
            <person name="Lenz C.A."/>
            <person name="Li J.H."/>
            <person name="Li Y."/>
            <person name="Lin X."/>
            <person name="Liu S.X."/>
            <person name="Liu Z.A."/>
            <person name="Luros J.S."/>
            <person name="Maiti R."/>
            <person name="Marziali A."/>
            <person name="Militscher J."/>
            <person name="Miranda M."/>
            <person name="Nguyen M."/>
            <person name="Nierman W.C."/>
            <person name="Osborne B.I."/>
            <person name="Pai G."/>
            <person name="Peterson J."/>
            <person name="Pham P.K."/>
            <person name="Rizzo M."/>
            <person name="Rooney T."/>
            <person name="Rowley D."/>
            <person name="Sakano H."/>
            <person name="Salzberg S.L."/>
            <person name="Schwartz J.R."/>
            <person name="Shinn P."/>
            <person name="Southwick A.M."/>
            <person name="Sun H."/>
            <person name="Tallon L.J."/>
            <person name="Tambunga G."/>
            <person name="Toriumi M.J."/>
            <person name="Town C.D."/>
            <person name="Utterback T."/>
            <person name="Van Aken S."/>
            <person name="Vaysberg M."/>
            <person name="Vysotskaia V.S."/>
            <person name="Walker M."/>
            <person name="Wu D."/>
            <person name="Yu G."/>
            <person name="Fraser C.M."/>
            <person name="Venter J.C."/>
            <person name="Davis R.W."/>
        </authorList>
    </citation>
    <scope>NUCLEOTIDE SEQUENCE [LARGE SCALE GENOMIC DNA]</scope>
    <source>
        <strain>cv. Columbia</strain>
    </source>
</reference>
<reference evidence="1" key="2">
    <citation type="submission" date="2000-04" db="EMBL/GenBank/DDBJ databases">
        <title>Genomic sequence for Arabidopsis thaliana BAC F21D18 from chromosome I.</title>
        <authorList>
            <person name="Chao Q."/>
            <person name="Brooks S."/>
            <person name="Buehler E."/>
            <person name="Johnson-Hopson C."/>
            <person name="Khan S."/>
            <person name="Kim C."/>
            <person name="Shinn P."/>
            <person name="Altafi H."/>
            <person name="Bei Q."/>
            <person name="Chin C."/>
            <person name="Chiou J."/>
            <person name="Choi E."/>
            <person name="Conn L."/>
            <person name="Conway A."/>
            <person name="Gonzales A."/>
            <person name="Hansen N."/>
            <person name="Howng B."/>
            <person name="Koo T."/>
            <person name="Lam B."/>
            <person name="Lee J."/>
            <person name="Lenz C."/>
            <person name="Li J."/>
            <person name="Liu A."/>
            <person name="Liu K."/>
            <person name="Liu S."/>
            <person name="Mukharsky N."/>
            <person name="Nguyen M."/>
            <person name="Palm C."/>
            <person name="Pham P."/>
            <person name="Sakano H."/>
            <person name="Schwartz J."/>
            <person name="Southwick A."/>
            <person name="Thaveri A."/>
            <person name="Toriumi M."/>
            <person name="Vaysberg M."/>
            <person name="Yu G."/>
            <person name="Federspiel N.A."/>
            <person name="Theologis A."/>
            <person name="Ecker J.R."/>
        </authorList>
    </citation>
    <scope>NUCLEOTIDE SEQUENCE</scope>
</reference>
<dbReference type="EMBL" id="AC023673">
    <property type="protein sequence ID" value="AAF79517.1"/>
    <property type="molecule type" value="Genomic_DNA"/>
</dbReference>
<dbReference type="PANTHER" id="PTHR38355">
    <property type="entry name" value="OS06G0149500 PROTEIN"/>
    <property type="match status" value="1"/>
</dbReference>
<dbReference type="SUPFAM" id="SSF117281">
    <property type="entry name" value="Kelch motif"/>
    <property type="match status" value="1"/>
</dbReference>
<evidence type="ECO:0000313" key="1">
    <source>
        <dbReference type="EMBL" id="AAF79517.1"/>
    </source>
</evidence>
<name>Q9LNH3_ARATH</name>
<organism evidence="1">
    <name type="scientific">Arabidopsis thaliana</name>
    <name type="common">Mouse-ear cress</name>
    <dbReference type="NCBI Taxonomy" id="3702"/>
    <lineage>
        <taxon>Eukaryota</taxon>
        <taxon>Viridiplantae</taxon>
        <taxon>Streptophyta</taxon>
        <taxon>Embryophyta</taxon>
        <taxon>Tracheophyta</taxon>
        <taxon>Spermatophyta</taxon>
        <taxon>Magnoliopsida</taxon>
        <taxon>eudicotyledons</taxon>
        <taxon>Gunneridae</taxon>
        <taxon>Pentapetalae</taxon>
        <taxon>rosids</taxon>
        <taxon>malvids</taxon>
        <taxon>Brassicales</taxon>
        <taxon>Brassicaceae</taxon>
        <taxon>Camelineae</taxon>
        <taxon>Arabidopsis</taxon>
    </lineage>
</organism>